<gene>
    <name evidence="2" type="primary">Aste57867_7444</name>
    <name evidence="1" type="ORF">As57867_007418</name>
    <name evidence="2" type="ORF">ASTE57867_7444</name>
</gene>
<dbReference type="Proteomes" id="UP000332933">
    <property type="component" value="Unassembled WGS sequence"/>
</dbReference>
<dbReference type="AlphaFoldDB" id="A0A485KIB9"/>
<name>A0A485KIB9_9STRA</name>
<organism evidence="2 3">
    <name type="scientific">Aphanomyces stellatus</name>
    <dbReference type="NCBI Taxonomy" id="120398"/>
    <lineage>
        <taxon>Eukaryota</taxon>
        <taxon>Sar</taxon>
        <taxon>Stramenopiles</taxon>
        <taxon>Oomycota</taxon>
        <taxon>Saprolegniomycetes</taxon>
        <taxon>Saprolegniales</taxon>
        <taxon>Verrucalvaceae</taxon>
        <taxon>Aphanomyces</taxon>
    </lineage>
</organism>
<reference evidence="1" key="2">
    <citation type="submission" date="2019-06" db="EMBL/GenBank/DDBJ databases">
        <title>Genomics analysis of Aphanomyces spp. identifies a new class of oomycete effector associated with host adaptation.</title>
        <authorList>
            <person name="Gaulin E."/>
        </authorList>
    </citation>
    <scope>NUCLEOTIDE SEQUENCE</scope>
    <source>
        <strain evidence="1">CBS 578.67</strain>
    </source>
</reference>
<keyword evidence="3" id="KW-1185">Reference proteome</keyword>
<dbReference type="EMBL" id="CAADRA010004033">
    <property type="protein sequence ID" value="VFT84356.1"/>
    <property type="molecule type" value="Genomic_DNA"/>
</dbReference>
<accession>A0A485KIB9</accession>
<sequence length="96" mass="11194">MILSQLWHYTAVLTIPVDTLTKWQSMVMKFIVGRKISREDGFMSPIHPGLAYDPNIGLKLPHIPSRVQFQRIQRLQLLVRSDHEESLLWTFLPKAL</sequence>
<proteinExistence type="predicted"/>
<dbReference type="OrthoDB" id="79339at2759"/>
<protein>
    <submittedName>
        <fullName evidence="2">Aste57867_7444 protein</fullName>
    </submittedName>
</protein>
<evidence type="ECO:0000313" key="3">
    <source>
        <dbReference type="Proteomes" id="UP000332933"/>
    </source>
</evidence>
<evidence type="ECO:0000313" key="2">
    <source>
        <dbReference type="EMBL" id="VFT84356.1"/>
    </source>
</evidence>
<evidence type="ECO:0000313" key="1">
    <source>
        <dbReference type="EMBL" id="KAF0704052.1"/>
    </source>
</evidence>
<dbReference type="EMBL" id="VJMH01004021">
    <property type="protein sequence ID" value="KAF0704052.1"/>
    <property type="molecule type" value="Genomic_DNA"/>
</dbReference>
<reference evidence="2 3" key="1">
    <citation type="submission" date="2019-03" db="EMBL/GenBank/DDBJ databases">
        <authorList>
            <person name="Gaulin E."/>
            <person name="Dumas B."/>
        </authorList>
    </citation>
    <scope>NUCLEOTIDE SEQUENCE [LARGE SCALE GENOMIC DNA]</scope>
    <source>
        <strain evidence="2">CBS 568.67</strain>
    </source>
</reference>